<proteinExistence type="predicted"/>
<dbReference type="Gene3D" id="1.20.5.2950">
    <property type="match status" value="1"/>
</dbReference>
<protein>
    <submittedName>
        <fullName evidence="2">V/A-type H+-transporting ATPase subunit E</fullName>
    </submittedName>
</protein>
<gene>
    <name evidence="2" type="ORF">BXY39_2860</name>
</gene>
<name>A0A3M0C418_9PROT</name>
<evidence type="ECO:0000313" key="3">
    <source>
        <dbReference type="Proteomes" id="UP000271227"/>
    </source>
</evidence>
<accession>A0A3M0C418</accession>
<evidence type="ECO:0000313" key="2">
    <source>
        <dbReference type="EMBL" id="RMB04591.1"/>
    </source>
</evidence>
<evidence type="ECO:0000256" key="1">
    <source>
        <dbReference type="SAM" id="Coils"/>
    </source>
</evidence>
<dbReference type="InParanoid" id="A0A3M0C418"/>
<comment type="caution">
    <text evidence="2">The sequence shown here is derived from an EMBL/GenBank/DDBJ whole genome shotgun (WGS) entry which is preliminary data.</text>
</comment>
<reference evidence="2 3" key="1">
    <citation type="submission" date="2018-10" db="EMBL/GenBank/DDBJ databases">
        <title>Genomic Encyclopedia of Archaeal and Bacterial Type Strains, Phase II (KMG-II): from individual species to whole genera.</title>
        <authorList>
            <person name="Goeker M."/>
        </authorList>
    </citation>
    <scope>NUCLEOTIDE SEQUENCE [LARGE SCALE GENOMIC DNA]</scope>
    <source>
        <strain evidence="2 3">DSM 25217</strain>
    </source>
</reference>
<keyword evidence="1" id="KW-0175">Coiled coil</keyword>
<dbReference type="OrthoDB" id="275663at2"/>
<feature type="coiled-coil region" evidence="1">
    <location>
        <begin position="31"/>
        <end position="62"/>
    </location>
</feature>
<dbReference type="Proteomes" id="UP000271227">
    <property type="component" value="Unassembled WGS sequence"/>
</dbReference>
<organism evidence="2 3">
    <name type="scientific">Eilatimonas milleporae</name>
    <dbReference type="NCBI Taxonomy" id="911205"/>
    <lineage>
        <taxon>Bacteria</taxon>
        <taxon>Pseudomonadati</taxon>
        <taxon>Pseudomonadota</taxon>
        <taxon>Alphaproteobacteria</taxon>
        <taxon>Kordiimonadales</taxon>
        <taxon>Kordiimonadaceae</taxon>
        <taxon>Eilatimonas</taxon>
    </lineage>
</organism>
<dbReference type="RefSeq" id="WP_121939512.1">
    <property type="nucleotide sequence ID" value="NZ_REFR01000013.1"/>
</dbReference>
<keyword evidence="3" id="KW-1185">Reference proteome</keyword>
<dbReference type="EMBL" id="REFR01000013">
    <property type="protein sequence ID" value="RMB04591.1"/>
    <property type="molecule type" value="Genomic_DNA"/>
</dbReference>
<sequence>MAEDTGPTVPVSSGVDALIAKLRDEGVSAGRAEAERLVAGARAEARQILDKAEADAESMRSKARKDAQSYRLAGEEALKTAMRDTVLDMKAHLVGQFSTDLARLVETRLQDKDVLTRMILELVGRVRRDTGLDGEDAVRLVLPEKVVGLADLRNNPDQLAEGPIAGLTLELTRDMLREGVTFSVSPETEAGLSVQLADNTIEIDLTDTAIAGLLLDHLQPRFRAILEGIVK</sequence>
<dbReference type="AlphaFoldDB" id="A0A3M0C418"/>